<dbReference type="SUPFAM" id="SSF54236">
    <property type="entry name" value="Ubiquitin-like"/>
    <property type="match status" value="1"/>
</dbReference>
<dbReference type="InterPro" id="IPR017441">
    <property type="entry name" value="Protein_kinase_ATP_BS"/>
</dbReference>
<feature type="binding site" evidence="1">
    <location>
        <position position="344"/>
    </location>
    <ligand>
        <name>ATP</name>
        <dbReference type="ChEBI" id="CHEBI:30616"/>
    </ligand>
</feature>
<dbReference type="Pfam" id="PF00069">
    <property type="entry name" value="Pkinase"/>
    <property type="match status" value="1"/>
</dbReference>
<gene>
    <name evidence="4" type="ORF">GH714_023298</name>
</gene>
<keyword evidence="1" id="KW-0547">Nucleotide-binding</keyword>
<dbReference type="PROSITE" id="PS50011">
    <property type="entry name" value="PROTEIN_KINASE_DOM"/>
    <property type="match status" value="1"/>
</dbReference>
<protein>
    <recommendedName>
        <fullName evidence="3">Protein kinase domain-containing protein</fullName>
    </recommendedName>
</protein>
<evidence type="ECO:0000259" key="3">
    <source>
        <dbReference type="PROSITE" id="PS50011"/>
    </source>
</evidence>
<dbReference type="Gene3D" id="1.10.510.10">
    <property type="entry name" value="Transferase(Phosphotransferase) domain 1"/>
    <property type="match status" value="1"/>
</dbReference>
<sequence length="572" mass="64694">MRSIFGRQHRNYANANILSNNKNGNLRSPIVSRSSTLLILSGDGDSDSDGDVYGNDRPVGRTYSYIKLPQQLLKLSILKLDGSSFDVHVGKNATVAELKQAVEEVFSSSPKEGQGKISWSHVWGHFCLSYGDQKLINDKAYIRTFGIKDDDQLQFVRHMSINYSNSKRHFRNQNASRKPCLTPRNRDEEKEQKTTAGHSENNENQGHYSKYPCEDHDDNPMSEFKLAHFLRGWLSYSRLRGASRKGSRGQSRPSRFSFQCLGGQMAEKIRIPGPATSFEYMLFDGDPDHLRTVVATPTQISPWIEAAELKLKHRIGRGIYGDVWLATHHQSADDFEEYHEVAVKILHPLKGDLTQMFVDKFERIFLRCREMQGSVADRIAWLKGGKLQLYGIDLAKGIQELHSIGLLVLNLKPSNFLLNDHDQVVLGDFGIPYLLNGIPLLNSEMALRLGTANYMAPEQWDPEVRGPMSFETDSWGLGCSIVEMLTGVQPWFGKSIEEIYQSVVIKQEKPQIPSGLPPAVDNVIKGCFEYDLRNRPLMEDILYAFQSMCPIVAILLKLLRDLSPPNAIHQMP</sequence>
<dbReference type="EMBL" id="JAAGAX010000010">
    <property type="protein sequence ID" value="KAF2301360.1"/>
    <property type="molecule type" value="Genomic_DNA"/>
</dbReference>
<dbReference type="PROSITE" id="PS00107">
    <property type="entry name" value="PROTEIN_KINASE_ATP"/>
    <property type="match status" value="1"/>
</dbReference>
<dbReference type="InterPro" id="IPR000719">
    <property type="entry name" value="Prot_kinase_dom"/>
</dbReference>
<comment type="caution">
    <text evidence="4">The sequence shown here is derived from an EMBL/GenBank/DDBJ whole genome shotgun (WGS) entry which is preliminary data.</text>
</comment>
<organism evidence="4 5">
    <name type="scientific">Hevea brasiliensis</name>
    <name type="common">Para rubber tree</name>
    <name type="synonym">Siphonia brasiliensis</name>
    <dbReference type="NCBI Taxonomy" id="3981"/>
    <lineage>
        <taxon>Eukaryota</taxon>
        <taxon>Viridiplantae</taxon>
        <taxon>Streptophyta</taxon>
        <taxon>Embryophyta</taxon>
        <taxon>Tracheophyta</taxon>
        <taxon>Spermatophyta</taxon>
        <taxon>Magnoliopsida</taxon>
        <taxon>eudicotyledons</taxon>
        <taxon>Gunneridae</taxon>
        <taxon>Pentapetalae</taxon>
        <taxon>rosids</taxon>
        <taxon>fabids</taxon>
        <taxon>Malpighiales</taxon>
        <taxon>Euphorbiaceae</taxon>
        <taxon>Crotonoideae</taxon>
        <taxon>Micrandreae</taxon>
        <taxon>Hevea</taxon>
    </lineage>
</organism>
<keyword evidence="1" id="KW-0067">ATP-binding</keyword>
<feature type="compositionally biased region" description="Basic and acidic residues" evidence="2">
    <location>
        <begin position="184"/>
        <end position="193"/>
    </location>
</feature>
<dbReference type="Gene3D" id="3.10.20.90">
    <property type="entry name" value="Phosphatidylinositol 3-kinase Catalytic Subunit, Chain A, domain 1"/>
    <property type="match status" value="1"/>
</dbReference>
<dbReference type="PANTHER" id="PTHR47209:SF10">
    <property type="entry name" value="E3 UBIQUITIN-PROTEIN LIGASE KEG-LIKE"/>
    <property type="match status" value="1"/>
</dbReference>
<name>A0A6A6LIW9_HEVBR</name>
<evidence type="ECO:0000313" key="5">
    <source>
        <dbReference type="Proteomes" id="UP000467840"/>
    </source>
</evidence>
<dbReference type="GO" id="GO:0004672">
    <property type="term" value="F:protein kinase activity"/>
    <property type="evidence" value="ECO:0007669"/>
    <property type="project" value="InterPro"/>
</dbReference>
<dbReference type="Proteomes" id="UP000467840">
    <property type="component" value="Chromosome 4"/>
</dbReference>
<keyword evidence="5" id="KW-1185">Reference proteome</keyword>
<dbReference type="InterPro" id="IPR029071">
    <property type="entry name" value="Ubiquitin-like_domsf"/>
</dbReference>
<feature type="domain" description="Protein kinase" evidence="3">
    <location>
        <begin position="309"/>
        <end position="552"/>
    </location>
</feature>
<dbReference type="InterPro" id="IPR011009">
    <property type="entry name" value="Kinase-like_dom_sf"/>
</dbReference>
<evidence type="ECO:0000256" key="2">
    <source>
        <dbReference type="SAM" id="MobiDB-lite"/>
    </source>
</evidence>
<dbReference type="PANTHER" id="PTHR47209">
    <property type="entry name" value="OS06G0639500 PROTEIN"/>
    <property type="match status" value="1"/>
</dbReference>
<dbReference type="SUPFAM" id="SSF56112">
    <property type="entry name" value="Protein kinase-like (PK-like)"/>
    <property type="match status" value="1"/>
</dbReference>
<dbReference type="GO" id="GO:0005524">
    <property type="term" value="F:ATP binding"/>
    <property type="evidence" value="ECO:0007669"/>
    <property type="project" value="UniProtKB-UniRule"/>
</dbReference>
<feature type="region of interest" description="Disordered" evidence="2">
    <location>
        <begin position="166"/>
        <end position="214"/>
    </location>
</feature>
<dbReference type="InterPro" id="IPR040610">
    <property type="entry name" value="SNRNP25_ubiquitin"/>
</dbReference>
<proteinExistence type="predicted"/>
<feature type="compositionally biased region" description="Polar residues" evidence="2">
    <location>
        <begin position="194"/>
        <end position="207"/>
    </location>
</feature>
<evidence type="ECO:0000313" key="4">
    <source>
        <dbReference type="EMBL" id="KAF2301360.1"/>
    </source>
</evidence>
<dbReference type="InterPro" id="IPR053293">
    <property type="entry name" value="OCM_Kinase"/>
</dbReference>
<dbReference type="Pfam" id="PF18036">
    <property type="entry name" value="Ubiquitin_4"/>
    <property type="match status" value="1"/>
</dbReference>
<evidence type="ECO:0000256" key="1">
    <source>
        <dbReference type="PROSITE-ProRule" id="PRU10141"/>
    </source>
</evidence>
<dbReference type="AlphaFoldDB" id="A0A6A6LIW9"/>
<reference evidence="4 5" key="1">
    <citation type="journal article" date="2020" name="Mol. Plant">
        <title>The Chromosome-Based Rubber Tree Genome Provides New Insights into Spurge Genome Evolution and Rubber Biosynthesis.</title>
        <authorList>
            <person name="Liu J."/>
            <person name="Shi C."/>
            <person name="Shi C.C."/>
            <person name="Li W."/>
            <person name="Zhang Q.J."/>
            <person name="Zhang Y."/>
            <person name="Li K."/>
            <person name="Lu H.F."/>
            <person name="Shi C."/>
            <person name="Zhu S.T."/>
            <person name="Xiao Z.Y."/>
            <person name="Nan H."/>
            <person name="Yue Y."/>
            <person name="Zhu X.G."/>
            <person name="Wu Y."/>
            <person name="Hong X.N."/>
            <person name="Fan G.Y."/>
            <person name="Tong Y."/>
            <person name="Zhang D."/>
            <person name="Mao C.L."/>
            <person name="Liu Y.L."/>
            <person name="Hao S.J."/>
            <person name="Liu W.Q."/>
            <person name="Lv M.Q."/>
            <person name="Zhang H.B."/>
            <person name="Liu Y."/>
            <person name="Hu-Tang G.R."/>
            <person name="Wang J.P."/>
            <person name="Wang J.H."/>
            <person name="Sun Y.H."/>
            <person name="Ni S.B."/>
            <person name="Chen W.B."/>
            <person name="Zhang X.C."/>
            <person name="Jiao Y.N."/>
            <person name="Eichler E.E."/>
            <person name="Li G.H."/>
            <person name="Liu X."/>
            <person name="Gao L.Z."/>
        </authorList>
    </citation>
    <scope>NUCLEOTIDE SEQUENCE [LARGE SCALE GENOMIC DNA]</scope>
    <source>
        <strain evidence="5">cv. GT1</strain>
        <tissue evidence="4">Leaf</tissue>
    </source>
</reference>
<accession>A0A6A6LIW9</accession>
<dbReference type="CDD" id="cd17058">
    <property type="entry name" value="Ubl_SNRNP25"/>
    <property type="match status" value="1"/>
</dbReference>